<dbReference type="SUPFAM" id="SSF51905">
    <property type="entry name" value="FAD/NAD(P)-binding domain"/>
    <property type="match status" value="1"/>
</dbReference>
<keyword evidence="7" id="KW-1185">Reference proteome</keyword>
<name>A0A835CPW6_APHGI</name>
<evidence type="ECO:0008006" key="8">
    <source>
        <dbReference type="Google" id="ProtNLM"/>
    </source>
</evidence>
<proteinExistence type="inferred from homology"/>
<protein>
    <recommendedName>
        <fullName evidence="8">Glucose dehydrogenase [FAD, quinone]-like</fullName>
    </recommendedName>
</protein>
<dbReference type="Pfam" id="PF05199">
    <property type="entry name" value="GMC_oxred_C"/>
    <property type="match status" value="1"/>
</dbReference>
<dbReference type="GO" id="GO:0050660">
    <property type="term" value="F:flavin adenine dinucleotide binding"/>
    <property type="evidence" value="ECO:0007669"/>
    <property type="project" value="InterPro"/>
</dbReference>
<dbReference type="AlphaFoldDB" id="A0A835CPW6"/>
<dbReference type="OrthoDB" id="269227at2759"/>
<keyword evidence="3" id="KW-0285">Flavoprotein</keyword>
<dbReference type="PANTHER" id="PTHR11552:SF158">
    <property type="entry name" value="GH23626P-RELATED"/>
    <property type="match status" value="1"/>
</dbReference>
<dbReference type="InterPro" id="IPR036188">
    <property type="entry name" value="FAD/NAD-bd_sf"/>
</dbReference>
<accession>A0A835CPW6</accession>
<keyword evidence="3" id="KW-0274">FAD</keyword>
<dbReference type="Proteomes" id="UP000639338">
    <property type="component" value="Unassembled WGS sequence"/>
</dbReference>
<feature type="binding site" evidence="3">
    <location>
        <position position="266"/>
    </location>
    <ligand>
        <name>FAD</name>
        <dbReference type="ChEBI" id="CHEBI:57692"/>
    </ligand>
</feature>
<dbReference type="Gene3D" id="3.30.560.10">
    <property type="entry name" value="Glucose Oxidase, domain 3"/>
    <property type="match status" value="1"/>
</dbReference>
<comment type="cofactor">
    <cofactor evidence="3">
        <name>FAD</name>
        <dbReference type="ChEBI" id="CHEBI:57692"/>
    </cofactor>
</comment>
<evidence type="ECO:0000259" key="4">
    <source>
        <dbReference type="Pfam" id="PF00732"/>
    </source>
</evidence>
<evidence type="ECO:0000256" key="3">
    <source>
        <dbReference type="PIRSR" id="PIRSR000137-2"/>
    </source>
</evidence>
<evidence type="ECO:0000259" key="5">
    <source>
        <dbReference type="Pfam" id="PF05199"/>
    </source>
</evidence>
<dbReference type="PANTHER" id="PTHR11552">
    <property type="entry name" value="GLUCOSE-METHANOL-CHOLINE GMC OXIDOREDUCTASE"/>
    <property type="match status" value="1"/>
</dbReference>
<sequence>MKEILGIIFLIVSIINISESSTFFGLLTEYGLKSSYKIHTKTLPTKSEYDFIVVGSGPGGSPVANRLSENGTWNVLLLEAGKPEGIFNQIPLLVENAQMTDYNWGYRVESDGKSCLGMKDIRCTWPRGKSLGGSSTINNLIHTRGNKLDFDEWANLGNSGWEYENVLKYFKKSEKFGIPDIDDSFYHNTDGNVNVEYSQWRTPLAKTFLDAGKELGYNITKDYNGAEQMGFGYVQLATDKGARCSASKAYLRVKRSNLDIVPSARVLRVLINSRKEAYGVEYEKDGKNYEVHASKEVILSAGTIDTAKLLILSGIGPKDHLDELEIPLVKDAKVGYNLQEHVAFWGLNFIVDSPVTILLRRLLNPIVYAKYLFRRTGPLSSPGGPEALAFIQTKYAQDGRPDIELLFASFAISSDKGLVIKNAYGISDRVFDVIFRPNSGKDVVTIWPSIQHPRSRGRILLKSKNPYDEPILKGNFFDDPLDLDVIVEGIKHTVELFNTKAFKKHGAKINSLKIPGCEQYEFGTDDYWKCGILSIPVMENHECGTAKMGPKDDPDAVVDPELKVYGVDRLRVIDASIMPTIPGGHITASVYMVGEKGADMIIQKWQTKS</sequence>
<dbReference type="SUPFAM" id="SSF54373">
    <property type="entry name" value="FAD-linked reductases, C-terminal domain"/>
    <property type="match status" value="1"/>
</dbReference>
<feature type="active site" description="Proton donor" evidence="2">
    <location>
        <position position="541"/>
    </location>
</feature>
<comment type="similarity">
    <text evidence="1">Belongs to the GMC oxidoreductase family.</text>
</comment>
<reference evidence="6 7" key="1">
    <citation type="submission" date="2020-08" db="EMBL/GenBank/DDBJ databases">
        <title>Aphidius gifuensis genome sequencing and assembly.</title>
        <authorList>
            <person name="Du Z."/>
        </authorList>
    </citation>
    <scope>NUCLEOTIDE SEQUENCE [LARGE SCALE GENOMIC DNA]</scope>
    <source>
        <strain evidence="6">YNYX2018</strain>
        <tissue evidence="6">Adults</tissue>
    </source>
</reference>
<dbReference type="InterPro" id="IPR000172">
    <property type="entry name" value="GMC_OxRdtase_N"/>
</dbReference>
<organism evidence="6 7">
    <name type="scientific">Aphidius gifuensis</name>
    <name type="common">Parasitoid wasp</name>
    <dbReference type="NCBI Taxonomy" id="684658"/>
    <lineage>
        <taxon>Eukaryota</taxon>
        <taxon>Metazoa</taxon>
        <taxon>Ecdysozoa</taxon>
        <taxon>Arthropoda</taxon>
        <taxon>Hexapoda</taxon>
        <taxon>Insecta</taxon>
        <taxon>Pterygota</taxon>
        <taxon>Neoptera</taxon>
        <taxon>Endopterygota</taxon>
        <taxon>Hymenoptera</taxon>
        <taxon>Apocrita</taxon>
        <taxon>Ichneumonoidea</taxon>
        <taxon>Braconidae</taxon>
        <taxon>Aphidiinae</taxon>
        <taxon>Aphidius</taxon>
    </lineage>
</organism>
<dbReference type="InterPro" id="IPR012132">
    <property type="entry name" value="GMC_OxRdtase"/>
</dbReference>
<dbReference type="InterPro" id="IPR007867">
    <property type="entry name" value="GMC_OxRtase_C"/>
</dbReference>
<feature type="domain" description="Glucose-methanol-choline oxidoreductase N-terminal" evidence="4">
    <location>
        <begin position="116"/>
        <end position="342"/>
    </location>
</feature>
<dbReference type="GO" id="GO:0016614">
    <property type="term" value="F:oxidoreductase activity, acting on CH-OH group of donors"/>
    <property type="evidence" value="ECO:0007669"/>
    <property type="project" value="InterPro"/>
</dbReference>
<gene>
    <name evidence="6" type="ORF">HCN44_001093</name>
</gene>
<dbReference type="PIRSF" id="PIRSF000137">
    <property type="entry name" value="Alcohol_oxidase"/>
    <property type="match status" value="1"/>
</dbReference>
<comment type="caution">
    <text evidence="6">The sequence shown here is derived from an EMBL/GenBank/DDBJ whole genome shotgun (WGS) entry which is preliminary data.</text>
</comment>
<evidence type="ECO:0000313" key="7">
    <source>
        <dbReference type="Proteomes" id="UP000639338"/>
    </source>
</evidence>
<evidence type="ECO:0000256" key="1">
    <source>
        <dbReference type="ARBA" id="ARBA00010790"/>
    </source>
</evidence>
<feature type="active site" description="Proton acceptor" evidence="2">
    <location>
        <position position="585"/>
    </location>
</feature>
<dbReference type="Pfam" id="PF00732">
    <property type="entry name" value="GMC_oxred_N"/>
    <property type="match status" value="1"/>
</dbReference>
<dbReference type="EMBL" id="JACMRX010000005">
    <property type="protein sequence ID" value="KAF7988520.1"/>
    <property type="molecule type" value="Genomic_DNA"/>
</dbReference>
<dbReference type="Gene3D" id="3.50.50.60">
    <property type="entry name" value="FAD/NAD(P)-binding domain"/>
    <property type="match status" value="1"/>
</dbReference>
<evidence type="ECO:0000256" key="2">
    <source>
        <dbReference type="PIRSR" id="PIRSR000137-1"/>
    </source>
</evidence>
<evidence type="ECO:0000313" key="6">
    <source>
        <dbReference type="EMBL" id="KAF7988520.1"/>
    </source>
</evidence>
<feature type="domain" description="Glucose-methanol-choline oxidoreductase C-terminal" evidence="5">
    <location>
        <begin position="453"/>
        <end position="594"/>
    </location>
</feature>